<dbReference type="EMBL" id="BIMR01000066">
    <property type="protein sequence ID" value="GCE76042.1"/>
    <property type="molecule type" value="Genomic_DNA"/>
</dbReference>
<evidence type="ECO:0000313" key="2">
    <source>
        <dbReference type="EMBL" id="GCE76042.1"/>
    </source>
</evidence>
<dbReference type="OrthoDB" id="4829696at2"/>
<dbReference type="RefSeq" id="WP_130780645.1">
    <property type="nucleotide sequence ID" value="NZ_BIMR01000066.1"/>
</dbReference>
<evidence type="ECO:0000256" key="1">
    <source>
        <dbReference type="SAM" id="MobiDB-lite"/>
    </source>
</evidence>
<organism evidence="2 3">
    <name type="scientific">Cellulomonas biazotea</name>
    <dbReference type="NCBI Taxonomy" id="1709"/>
    <lineage>
        <taxon>Bacteria</taxon>
        <taxon>Bacillati</taxon>
        <taxon>Actinomycetota</taxon>
        <taxon>Actinomycetes</taxon>
        <taxon>Micrococcales</taxon>
        <taxon>Cellulomonadaceae</taxon>
        <taxon>Cellulomonas</taxon>
    </lineage>
</organism>
<dbReference type="AlphaFoldDB" id="A0A402DPG2"/>
<dbReference type="Proteomes" id="UP000289954">
    <property type="component" value="Unassembled WGS sequence"/>
</dbReference>
<accession>A0A402DPG2</accession>
<sequence>MRPDDTAPEHAPAQDAARVQELLAAHVPLTLIADLTASTAVASQDLLEKEGLPEEAWWEGSDGPSQASGAPRP</sequence>
<protein>
    <submittedName>
        <fullName evidence="2">Uncharacterized protein</fullName>
    </submittedName>
</protein>
<reference evidence="2 3" key="1">
    <citation type="submission" date="2019-01" db="EMBL/GenBank/DDBJ databases">
        <title>Draft genome sequence of Cellulomonas takizawaensis strain TKZ-21.</title>
        <authorList>
            <person name="Yamamura H."/>
            <person name="Hayashi T."/>
            <person name="Hamada M."/>
            <person name="Serisawa Y."/>
            <person name="Matsuyama K."/>
            <person name="Nakagawa Y."/>
            <person name="Otoguro M."/>
            <person name="Yanagida F."/>
            <person name="Hayakawa M."/>
        </authorList>
    </citation>
    <scope>NUCLEOTIDE SEQUENCE [LARGE SCALE GENOMIC DNA]</scope>
    <source>
        <strain evidence="2 3">NBRC12680</strain>
    </source>
</reference>
<comment type="caution">
    <text evidence="2">The sequence shown here is derived from an EMBL/GenBank/DDBJ whole genome shotgun (WGS) entry which is preliminary data.</text>
</comment>
<evidence type="ECO:0000313" key="3">
    <source>
        <dbReference type="Proteomes" id="UP000289954"/>
    </source>
</evidence>
<gene>
    <name evidence="2" type="ORF">CBZ_10980</name>
</gene>
<feature type="region of interest" description="Disordered" evidence="1">
    <location>
        <begin position="52"/>
        <end position="73"/>
    </location>
</feature>
<proteinExistence type="predicted"/>
<feature type="compositionally biased region" description="Polar residues" evidence="1">
    <location>
        <begin position="63"/>
        <end position="73"/>
    </location>
</feature>
<name>A0A402DPG2_9CELL</name>
<keyword evidence="3" id="KW-1185">Reference proteome</keyword>